<sequence>MRDVQAFGIDHDQKEILQLDAAQARDIVNLELTQTEFAAALSMHPESTFIQQMFALVDFDNNGYISFREFLDMIVIFAKGTAEDKTKLMFDMYDIDHSGKLSREEFANMIKSLLELANQSLSQERLNELISSMFKEAGLEGKQTITLDDFKMLLSSHKDQLGYTQLNFDVSTFKGAPPPSMNRNSVVYRAQNTLVRAYSYFGGKSDAPTAAAALAAEATGQQTRSRLNVQPLALPRKANYEQESALSRYMVAMGKFVENHRLEIFWLTLYTLVLLAIFCERALLYFGGKSDAPTAAAALAAEATGQQTRSRLNVQPLALPRKANYEQESALSRYMVAMGKFVENHRLEIFWLTLYTLVLLAIFCERAYYYSVEREHGGLRQIAGYGVTITRGAASAQMFTYSTLLFTMCRNSITFLRDTFLHRYVPFDSAIPMHLYIAIWAGIFSVIHSVGHALNFYHISTQTADDLTCLFREYYHATDELPKFHYWCFATMTDYSVEREHGGLRQIAGYGVTITRGAASAQMFTYSTLLFTMCRNSITFLRDTFLHRYVPFDSAIPMHLYIAIWAGIFSVIHSVGHALNFYHISTQTADDLTCLFREYYHASESSFYTQDGRTAKVPLLRRHVFNAFWNTHNLYPAFYILMVLHGLGRLVQPPIFYYFFLGPLVLYVLDRLVSLSRKKVEISVIRAEHLPSDVTMLLMKRPANFEYRSGQWVRIASLGLNGSEYHPFTLSSAPHEDNLSVHVRALGPWTINLRRIYDPSNLPDKGYPKIYLDGPYGGGHQDWFRFEVSVLVGGGIGVTPFASILKDIAQRASSRAGGHVACKKVYFIWVTRTQKHFEWMTDIIRQVEERDAKGFVSVHIFITQFYHKFDLRTTMLYICERHFQRISNRSLFTGLRAITHFGRPDFSGFLDSLQVEHPTVSRFGVFSCGPFPMTRSVQAACDELNRKEGALFDHHYENF</sequence>
<reference evidence="1" key="1">
    <citation type="submission" date="2020-05" db="EMBL/GenBank/DDBJ databases">
        <title>Large-scale comparative analyses of tick genomes elucidate their genetic diversity and vector capacities.</title>
        <authorList>
            <person name="Jia N."/>
            <person name="Wang J."/>
            <person name="Shi W."/>
            <person name="Du L."/>
            <person name="Sun Y."/>
            <person name="Zhan W."/>
            <person name="Jiang J."/>
            <person name="Wang Q."/>
            <person name="Zhang B."/>
            <person name="Ji P."/>
            <person name="Sakyi L.B."/>
            <person name="Cui X."/>
            <person name="Yuan T."/>
            <person name="Jiang B."/>
            <person name="Yang W."/>
            <person name="Lam T.T.-Y."/>
            <person name="Chang Q."/>
            <person name="Ding S."/>
            <person name="Wang X."/>
            <person name="Zhu J."/>
            <person name="Ruan X."/>
            <person name="Zhao L."/>
            <person name="Wei J."/>
            <person name="Que T."/>
            <person name="Du C."/>
            <person name="Cheng J."/>
            <person name="Dai P."/>
            <person name="Han X."/>
            <person name="Huang E."/>
            <person name="Gao Y."/>
            <person name="Liu J."/>
            <person name="Shao H."/>
            <person name="Ye R."/>
            <person name="Li L."/>
            <person name="Wei W."/>
            <person name="Wang X."/>
            <person name="Wang C."/>
            <person name="Yang T."/>
            <person name="Huo Q."/>
            <person name="Li W."/>
            <person name="Guo W."/>
            <person name="Chen H."/>
            <person name="Zhou L."/>
            <person name="Ni X."/>
            <person name="Tian J."/>
            <person name="Zhou Y."/>
            <person name="Sheng Y."/>
            <person name="Liu T."/>
            <person name="Pan Y."/>
            <person name="Xia L."/>
            <person name="Li J."/>
            <person name="Zhao F."/>
            <person name="Cao W."/>
        </authorList>
    </citation>
    <scope>NUCLEOTIDE SEQUENCE</scope>
    <source>
        <strain evidence="1">Hyas-2018</strain>
    </source>
</reference>
<accession>A0ACB7SUV9</accession>
<proteinExistence type="predicted"/>
<dbReference type="EMBL" id="CM023482">
    <property type="protein sequence ID" value="KAH6937564.1"/>
    <property type="molecule type" value="Genomic_DNA"/>
</dbReference>
<keyword evidence="2" id="KW-1185">Reference proteome</keyword>
<evidence type="ECO:0000313" key="1">
    <source>
        <dbReference type="EMBL" id="KAH6937564.1"/>
    </source>
</evidence>
<comment type="caution">
    <text evidence="1">The sequence shown here is derived from an EMBL/GenBank/DDBJ whole genome shotgun (WGS) entry which is preliminary data.</text>
</comment>
<gene>
    <name evidence="1" type="ORF">HPB50_001717</name>
</gene>
<protein>
    <submittedName>
        <fullName evidence="1">Uncharacterized protein</fullName>
    </submittedName>
</protein>
<name>A0ACB7SUV9_HYAAI</name>
<dbReference type="Proteomes" id="UP000821845">
    <property type="component" value="Chromosome 2"/>
</dbReference>
<evidence type="ECO:0000313" key="2">
    <source>
        <dbReference type="Proteomes" id="UP000821845"/>
    </source>
</evidence>
<organism evidence="1 2">
    <name type="scientific">Hyalomma asiaticum</name>
    <name type="common">Tick</name>
    <dbReference type="NCBI Taxonomy" id="266040"/>
    <lineage>
        <taxon>Eukaryota</taxon>
        <taxon>Metazoa</taxon>
        <taxon>Ecdysozoa</taxon>
        <taxon>Arthropoda</taxon>
        <taxon>Chelicerata</taxon>
        <taxon>Arachnida</taxon>
        <taxon>Acari</taxon>
        <taxon>Parasitiformes</taxon>
        <taxon>Ixodida</taxon>
        <taxon>Ixodoidea</taxon>
        <taxon>Ixodidae</taxon>
        <taxon>Hyalomminae</taxon>
        <taxon>Hyalomma</taxon>
    </lineage>
</organism>